<comment type="caution">
    <text evidence="2">The sequence shown here is derived from an EMBL/GenBank/DDBJ whole genome shotgun (WGS) entry which is preliminary data.</text>
</comment>
<organism evidence="2 3">
    <name type="scientific">Flavobacterium aquatile LMG 4008 = ATCC 11947</name>
    <dbReference type="NCBI Taxonomy" id="1453498"/>
    <lineage>
        <taxon>Bacteria</taxon>
        <taxon>Pseudomonadati</taxon>
        <taxon>Bacteroidota</taxon>
        <taxon>Flavobacteriia</taxon>
        <taxon>Flavobacteriales</taxon>
        <taxon>Flavobacteriaceae</taxon>
        <taxon>Flavobacterium</taxon>
    </lineage>
</organism>
<keyword evidence="3" id="KW-1185">Reference proteome</keyword>
<feature type="chain" id="PRO_5001909650" evidence="1">
    <location>
        <begin position="21"/>
        <end position="76"/>
    </location>
</feature>
<dbReference type="EMBL" id="JRHH01000002">
    <property type="protein sequence ID" value="KGD68912.1"/>
    <property type="molecule type" value="Genomic_DNA"/>
</dbReference>
<dbReference type="STRING" id="1453498.LG45_04530"/>
<dbReference type="AlphaFoldDB" id="A0A095SWE9"/>
<evidence type="ECO:0000256" key="1">
    <source>
        <dbReference type="SAM" id="SignalP"/>
    </source>
</evidence>
<proteinExistence type="predicted"/>
<accession>A0A095SWE9</accession>
<name>A0A095SWE9_9FLAO</name>
<feature type="signal peptide" evidence="1">
    <location>
        <begin position="1"/>
        <end position="20"/>
    </location>
</feature>
<reference evidence="2 3" key="1">
    <citation type="submission" date="2014-09" db="EMBL/GenBank/DDBJ databases">
        <title>Whole Genome Shotgun of Flavobacterium aquatile LMG 4008.</title>
        <authorList>
            <person name="Gale A.N."/>
            <person name="Pipes S.E."/>
            <person name="Newman J.D."/>
        </authorList>
    </citation>
    <scope>NUCLEOTIDE SEQUENCE [LARGE SCALE GENOMIC DNA]</scope>
    <source>
        <strain evidence="2 3">LMG 4008</strain>
    </source>
</reference>
<dbReference type="Proteomes" id="UP000029554">
    <property type="component" value="Unassembled WGS sequence"/>
</dbReference>
<sequence length="76" mass="8584">MKKVFFTAIAMIAFSSASMANTIADEEIVVKELSSCQLLSAYAYDYGVNQECMTHSEALTYSNTVYFNCVMSNWIW</sequence>
<keyword evidence="1" id="KW-0732">Signal</keyword>
<gene>
    <name evidence="2" type="ORF">LG45_04530</name>
</gene>
<evidence type="ECO:0000313" key="2">
    <source>
        <dbReference type="EMBL" id="KGD68912.1"/>
    </source>
</evidence>
<dbReference type="RefSeq" id="WP_035124799.1">
    <property type="nucleotide sequence ID" value="NZ_JRHH01000002.1"/>
</dbReference>
<evidence type="ECO:0000313" key="3">
    <source>
        <dbReference type="Proteomes" id="UP000029554"/>
    </source>
</evidence>
<protein>
    <submittedName>
        <fullName evidence="2">Uncharacterized protein</fullName>
    </submittedName>
</protein>